<evidence type="ECO:0000313" key="10">
    <source>
        <dbReference type="EMBL" id="MDP9842316.1"/>
    </source>
</evidence>
<evidence type="ECO:0000256" key="7">
    <source>
        <dbReference type="RuleBase" id="RU361277"/>
    </source>
</evidence>
<dbReference type="GO" id="GO:0018467">
    <property type="term" value="F:formaldehyde dehydrogenase (NAD+) activity"/>
    <property type="evidence" value="ECO:0007669"/>
    <property type="project" value="UniProtKB-EC"/>
</dbReference>
<comment type="caution">
    <text evidence="10">The sequence shown here is derived from an EMBL/GenBank/DDBJ whole genome shotgun (WGS) entry which is preliminary data.</text>
</comment>
<organism evidence="10 11">
    <name type="scientific">Streptosporangium lutulentum</name>
    <dbReference type="NCBI Taxonomy" id="1461250"/>
    <lineage>
        <taxon>Bacteria</taxon>
        <taxon>Bacillati</taxon>
        <taxon>Actinomycetota</taxon>
        <taxon>Actinomycetes</taxon>
        <taxon>Streptosporangiales</taxon>
        <taxon>Streptosporangiaceae</taxon>
        <taxon>Streptosporangium</taxon>
    </lineage>
</organism>
<protein>
    <submittedName>
        <fullName evidence="10">Glutathione-independent formaldehyde dehydrogenase</fullName>
        <ecNumber evidence="10">1.2.1.46</ecNumber>
    </submittedName>
</protein>
<dbReference type="NCBIfam" id="TIGR02819">
    <property type="entry name" value="fdhA_non_GSH"/>
    <property type="match status" value="1"/>
</dbReference>
<evidence type="ECO:0000259" key="9">
    <source>
        <dbReference type="Pfam" id="PF08240"/>
    </source>
</evidence>
<dbReference type="InterPro" id="IPR036291">
    <property type="entry name" value="NAD(P)-bd_dom_sf"/>
</dbReference>
<dbReference type="CDD" id="cd08282">
    <property type="entry name" value="PFDH_like"/>
    <property type="match status" value="1"/>
</dbReference>
<proteinExistence type="inferred from homology"/>
<dbReference type="InterPro" id="IPR014184">
    <property type="entry name" value="HCHO_DH_non_GSH"/>
</dbReference>
<keyword evidence="6" id="KW-0520">NAD</keyword>
<keyword evidence="5 10" id="KW-0560">Oxidoreductase</keyword>
<evidence type="ECO:0000256" key="6">
    <source>
        <dbReference type="ARBA" id="ARBA00023027"/>
    </source>
</evidence>
<accession>A0ABT9Q7F2</accession>
<dbReference type="SUPFAM" id="SSF51735">
    <property type="entry name" value="NAD(P)-binding Rossmann-fold domains"/>
    <property type="match status" value="1"/>
</dbReference>
<evidence type="ECO:0000259" key="8">
    <source>
        <dbReference type="Pfam" id="PF00107"/>
    </source>
</evidence>
<evidence type="ECO:0000256" key="2">
    <source>
        <dbReference type="ARBA" id="ARBA00008072"/>
    </source>
</evidence>
<dbReference type="RefSeq" id="WP_307556237.1">
    <property type="nucleotide sequence ID" value="NZ_JAUSQU010000001.1"/>
</dbReference>
<evidence type="ECO:0000256" key="3">
    <source>
        <dbReference type="ARBA" id="ARBA00022723"/>
    </source>
</evidence>
<keyword evidence="11" id="KW-1185">Reference proteome</keyword>
<comment type="cofactor">
    <cofactor evidence="1 7">
        <name>Zn(2+)</name>
        <dbReference type="ChEBI" id="CHEBI:29105"/>
    </cofactor>
</comment>
<dbReference type="InterPro" id="IPR013154">
    <property type="entry name" value="ADH-like_N"/>
</dbReference>
<gene>
    <name evidence="10" type="ORF">J2853_001527</name>
</gene>
<evidence type="ECO:0000256" key="5">
    <source>
        <dbReference type="ARBA" id="ARBA00023002"/>
    </source>
</evidence>
<dbReference type="PANTHER" id="PTHR42813:SF3">
    <property type="entry name" value="GLUTATHIONE-INDEPENDENT FORMALDEHYDE DEHYDROGENASE"/>
    <property type="match status" value="1"/>
</dbReference>
<dbReference type="Pfam" id="PF00107">
    <property type="entry name" value="ADH_zinc_N"/>
    <property type="match status" value="1"/>
</dbReference>
<keyword evidence="4 7" id="KW-0862">Zinc</keyword>
<evidence type="ECO:0000256" key="1">
    <source>
        <dbReference type="ARBA" id="ARBA00001947"/>
    </source>
</evidence>
<dbReference type="PANTHER" id="PTHR42813">
    <property type="entry name" value="ZINC-TYPE ALCOHOL DEHYDROGENASE-LIKE"/>
    <property type="match status" value="1"/>
</dbReference>
<feature type="domain" description="Alcohol dehydrogenase-like C-terminal" evidence="8">
    <location>
        <begin position="206"/>
        <end position="272"/>
    </location>
</feature>
<dbReference type="SUPFAM" id="SSF50129">
    <property type="entry name" value="GroES-like"/>
    <property type="match status" value="1"/>
</dbReference>
<dbReference type="InterPro" id="IPR002328">
    <property type="entry name" value="ADH_Zn_CS"/>
</dbReference>
<dbReference type="Gene3D" id="3.90.180.10">
    <property type="entry name" value="Medium-chain alcohol dehydrogenases, catalytic domain"/>
    <property type="match status" value="1"/>
</dbReference>
<evidence type="ECO:0000313" key="11">
    <source>
        <dbReference type="Proteomes" id="UP001225356"/>
    </source>
</evidence>
<dbReference type="PROSITE" id="PS00059">
    <property type="entry name" value="ADH_ZINC"/>
    <property type="match status" value="1"/>
</dbReference>
<dbReference type="EMBL" id="JAUSQU010000001">
    <property type="protein sequence ID" value="MDP9842316.1"/>
    <property type="molecule type" value="Genomic_DNA"/>
</dbReference>
<dbReference type="InterPro" id="IPR011032">
    <property type="entry name" value="GroES-like_sf"/>
</dbReference>
<dbReference type="Proteomes" id="UP001225356">
    <property type="component" value="Unassembled WGS sequence"/>
</dbReference>
<evidence type="ECO:0000256" key="4">
    <source>
        <dbReference type="ARBA" id="ARBA00022833"/>
    </source>
</evidence>
<sequence>MPGNKGVVYEGPGKVEVHTLDYPEFELKDGPGVNPANVGRKVPHGAIVKAVATNICGSDQHMVRGRTTAPQGLVLGHEITGEVVEIGPDVEFIKVGDLVSVPFNIACGRCRNCKAGKTDVCENVNPDRPGSAYGYVDMGGWVGGQAEYVLVPYADWNLLKFPDKDQAMEKILDLAMLADIFPTGFHGCVSAGVKPGSTVYVAGAGPVGLAAGASAFLLGAAVVIIGDLNKERLEQARSFGCETIDVSQGDPKDQIEQILGEPMVDCGVDAVGFEARGHGSDAGEERPATVLNTLMEITRAGGALGIPGLYVTGDPGAADEAAKHGSLSIRLGLGWSRSLSFTTGQCPVMRYHRQLMMAILNDRVQIAKAVNAIPLPLGQAPQGYQEFDQGAASKFVLDPHGMLARFR</sequence>
<dbReference type="InterPro" id="IPR013149">
    <property type="entry name" value="ADH-like_C"/>
</dbReference>
<reference evidence="10 11" key="1">
    <citation type="submission" date="2023-07" db="EMBL/GenBank/DDBJ databases">
        <title>Sequencing the genomes of 1000 actinobacteria strains.</title>
        <authorList>
            <person name="Klenk H.-P."/>
        </authorList>
    </citation>
    <scope>NUCLEOTIDE SEQUENCE [LARGE SCALE GENOMIC DNA]</scope>
    <source>
        <strain evidence="10 11">DSM 46740</strain>
    </source>
</reference>
<name>A0ABT9Q7F2_9ACTN</name>
<feature type="domain" description="Alcohol dehydrogenase-like N-terminal" evidence="9">
    <location>
        <begin position="43"/>
        <end position="162"/>
    </location>
</feature>
<dbReference type="EC" id="1.2.1.46" evidence="10"/>
<dbReference type="Pfam" id="PF08240">
    <property type="entry name" value="ADH_N"/>
    <property type="match status" value="1"/>
</dbReference>
<keyword evidence="3 7" id="KW-0479">Metal-binding</keyword>
<comment type="similarity">
    <text evidence="2 7">Belongs to the zinc-containing alcohol dehydrogenase family.</text>
</comment>
<dbReference type="Gene3D" id="3.40.50.720">
    <property type="entry name" value="NAD(P)-binding Rossmann-like Domain"/>
    <property type="match status" value="1"/>
</dbReference>